<evidence type="ECO:0000313" key="3">
    <source>
        <dbReference type="Proteomes" id="UP000298652"/>
    </source>
</evidence>
<dbReference type="Gramene" id="TKW11201">
    <property type="protein sequence ID" value="TKW11201"/>
    <property type="gene ID" value="SEVIR_6G218300v2"/>
</dbReference>
<keyword evidence="1" id="KW-0812">Transmembrane</keyword>
<dbReference type="OMA" id="HVFLWYK"/>
<keyword evidence="1" id="KW-0472">Membrane</keyword>
<keyword evidence="1" id="KW-1133">Transmembrane helix</keyword>
<dbReference type="AlphaFoldDB" id="A0A4U6U695"/>
<sequence length="250" mass="27269">MAWRESYMVDVVLIPLVLLFPVAYHLWLWRAVRHRPLRTIVGINAATCRLWVFAMAKDSEENALVVVHSLRNVIVDSTLAATAAVLLCTGVAAMLSCSSYAAVDALKDTGLGAQGDGAMSLKYAAFLVVFLLACVCHTLAVCSLNQAVFLVNGYSTPPFPVSRDYVVGVLERGLLLHLAGNRVFYAGVPLLLWTFGPVLACLSSLGMVPILYNIDMHDHVQSSEREQKWRSQRASGDVVAVGNDVQEEHV</sequence>
<dbReference type="Proteomes" id="UP000298652">
    <property type="component" value="Chromosome 6"/>
</dbReference>
<protein>
    <recommendedName>
        <fullName evidence="4">DUF599 domain-containing protein</fullName>
    </recommendedName>
</protein>
<name>A0A4U6U695_SETVI</name>
<accession>A0A4U6U695</accession>
<evidence type="ECO:0000313" key="2">
    <source>
        <dbReference type="EMBL" id="TKW11201.1"/>
    </source>
</evidence>
<feature type="transmembrane region" description="Helical" evidence="1">
    <location>
        <begin position="123"/>
        <end position="144"/>
    </location>
</feature>
<keyword evidence="3" id="KW-1185">Reference proteome</keyword>
<evidence type="ECO:0008006" key="4">
    <source>
        <dbReference type="Google" id="ProtNLM"/>
    </source>
</evidence>
<evidence type="ECO:0000256" key="1">
    <source>
        <dbReference type="SAM" id="Phobius"/>
    </source>
</evidence>
<feature type="transmembrane region" description="Helical" evidence="1">
    <location>
        <begin position="190"/>
        <end position="212"/>
    </location>
</feature>
<feature type="transmembrane region" description="Helical" evidence="1">
    <location>
        <begin position="6"/>
        <end position="28"/>
    </location>
</feature>
<gene>
    <name evidence="2" type="ORF">SEVIR_6G218300v2</name>
</gene>
<reference evidence="2" key="1">
    <citation type="submission" date="2019-03" db="EMBL/GenBank/DDBJ databases">
        <title>WGS assembly of Setaria viridis.</title>
        <authorList>
            <person name="Huang P."/>
            <person name="Jenkins J."/>
            <person name="Grimwood J."/>
            <person name="Barry K."/>
            <person name="Healey A."/>
            <person name="Mamidi S."/>
            <person name="Sreedasyam A."/>
            <person name="Shu S."/>
            <person name="Feldman M."/>
            <person name="Wu J."/>
            <person name="Yu Y."/>
            <person name="Chen C."/>
            <person name="Johnson J."/>
            <person name="Rokhsar D."/>
            <person name="Baxter I."/>
            <person name="Schmutz J."/>
            <person name="Brutnell T."/>
            <person name="Kellogg E."/>
        </authorList>
    </citation>
    <scope>NUCLEOTIDE SEQUENCE [LARGE SCALE GENOMIC DNA]</scope>
</reference>
<feature type="transmembrane region" description="Helical" evidence="1">
    <location>
        <begin position="79"/>
        <end position="103"/>
    </location>
</feature>
<proteinExistence type="predicted"/>
<dbReference type="PANTHER" id="PTHR31881">
    <property type="match status" value="1"/>
</dbReference>
<dbReference type="Pfam" id="PF04654">
    <property type="entry name" value="DUF599"/>
    <property type="match status" value="1"/>
</dbReference>
<dbReference type="EMBL" id="CM016557">
    <property type="protein sequence ID" value="TKW11201.1"/>
    <property type="molecule type" value="Genomic_DNA"/>
</dbReference>
<organism evidence="2 3">
    <name type="scientific">Setaria viridis</name>
    <name type="common">Green bristlegrass</name>
    <name type="synonym">Setaria italica subsp. viridis</name>
    <dbReference type="NCBI Taxonomy" id="4556"/>
    <lineage>
        <taxon>Eukaryota</taxon>
        <taxon>Viridiplantae</taxon>
        <taxon>Streptophyta</taxon>
        <taxon>Embryophyta</taxon>
        <taxon>Tracheophyta</taxon>
        <taxon>Spermatophyta</taxon>
        <taxon>Magnoliopsida</taxon>
        <taxon>Liliopsida</taxon>
        <taxon>Poales</taxon>
        <taxon>Poaceae</taxon>
        <taxon>PACMAD clade</taxon>
        <taxon>Panicoideae</taxon>
        <taxon>Panicodae</taxon>
        <taxon>Paniceae</taxon>
        <taxon>Cenchrinae</taxon>
        <taxon>Setaria</taxon>
    </lineage>
</organism>
<dbReference type="PANTHER" id="PTHR31881:SF6">
    <property type="entry name" value="OS09G0494600 PROTEIN"/>
    <property type="match status" value="1"/>
</dbReference>
<dbReference type="InterPro" id="IPR006747">
    <property type="entry name" value="DUF599"/>
</dbReference>